<keyword evidence="6" id="KW-0408">Iron</keyword>
<comment type="similarity">
    <text evidence="2">Belongs to the TfdA dioxygenase family.</text>
</comment>
<dbReference type="InterPro" id="IPR051323">
    <property type="entry name" value="AtsK-like"/>
</dbReference>
<feature type="domain" description="TauD/TfdA-like" evidence="8">
    <location>
        <begin position="44"/>
        <end position="342"/>
    </location>
</feature>
<sequence length="369" mass="41688">MSETQTITAVGQAETETKTQNTSSASYPREPLQLKGALDSYQSFDVTPVIGREFVDVNLKEWLQAENSDELLRDLAITISQRGVVFFRKQDDLDNDLQKELTDRLGKLAGKPETSKLHIHPVSNSGRTLGGKDDEISVISSEQFKKIYKNRFLLNKKQSAKEGWHSDITFEPIPSDYALLRLTQLPKTGGDTLWASGYELYDRLSEPYQKFFDNLTATYAQPGFGEAAKANGFELYSKPRGAPENVGSELIAQHPVIRTNPVTGWKSVFAVGHHVQEINGLTKEESKHALDWFVSLIVENHDLQVRHRWQNVNDLAIWDNRSVYHTATFDYQGLGERTGQRAVSLGERPYFDPNSKSRREALGLNKDDE</sequence>
<evidence type="ECO:0000259" key="8">
    <source>
        <dbReference type="Pfam" id="PF02668"/>
    </source>
</evidence>
<accession>A0A9P9IT50</accession>
<dbReference type="OrthoDB" id="10257314at2759"/>
<dbReference type="GO" id="GO:0005737">
    <property type="term" value="C:cytoplasm"/>
    <property type="evidence" value="ECO:0007669"/>
    <property type="project" value="TreeGrafter"/>
</dbReference>
<dbReference type="GO" id="GO:0046872">
    <property type="term" value="F:metal ion binding"/>
    <property type="evidence" value="ECO:0007669"/>
    <property type="project" value="UniProtKB-KW"/>
</dbReference>
<evidence type="ECO:0000313" key="10">
    <source>
        <dbReference type="Proteomes" id="UP000700596"/>
    </source>
</evidence>
<organism evidence="9 10">
    <name type="scientific">Dendryphion nanum</name>
    <dbReference type="NCBI Taxonomy" id="256645"/>
    <lineage>
        <taxon>Eukaryota</taxon>
        <taxon>Fungi</taxon>
        <taxon>Dikarya</taxon>
        <taxon>Ascomycota</taxon>
        <taxon>Pezizomycotina</taxon>
        <taxon>Dothideomycetes</taxon>
        <taxon>Pleosporomycetidae</taxon>
        <taxon>Pleosporales</taxon>
        <taxon>Torulaceae</taxon>
        <taxon>Dendryphion</taxon>
    </lineage>
</organism>
<evidence type="ECO:0000256" key="1">
    <source>
        <dbReference type="ARBA" id="ARBA00001954"/>
    </source>
</evidence>
<evidence type="ECO:0000256" key="3">
    <source>
        <dbReference type="ARBA" id="ARBA00022723"/>
    </source>
</evidence>
<comment type="cofactor">
    <cofactor evidence="1">
        <name>Fe(2+)</name>
        <dbReference type="ChEBI" id="CHEBI:29033"/>
    </cofactor>
</comment>
<name>A0A9P9IT50_9PLEO</name>
<dbReference type="InterPro" id="IPR042098">
    <property type="entry name" value="TauD-like_sf"/>
</dbReference>
<gene>
    <name evidence="9" type="ORF">B0J11DRAFT_225960</name>
</gene>
<dbReference type="InterPro" id="IPR003819">
    <property type="entry name" value="TauD/TfdA-like"/>
</dbReference>
<dbReference type="AlphaFoldDB" id="A0A9P9IT50"/>
<feature type="region of interest" description="Disordered" evidence="7">
    <location>
        <begin position="346"/>
        <end position="369"/>
    </location>
</feature>
<evidence type="ECO:0000256" key="6">
    <source>
        <dbReference type="ARBA" id="ARBA00023004"/>
    </source>
</evidence>
<dbReference type="EMBL" id="JAGMWT010000003">
    <property type="protein sequence ID" value="KAH7132392.1"/>
    <property type="molecule type" value="Genomic_DNA"/>
</dbReference>
<keyword evidence="3" id="KW-0479">Metal-binding</keyword>
<feature type="region of interest" description="Disordered" evidence="7">
    <location>
        <begin position="1"/>
        <end position="29"/>
    </location>
</feature>
<dbReference type="PANTHER" id="PTHR30468:SF10">
    <property type="entry name" value="TAUD_TFDA-LIKE DOMAIN-CONTAINING PROTEIN"/>
    <property type="match status" value="1"/>
</dbReference>
<keyword evidence="10" id="KW-1185">Reference proteome</keyword>
<dbReference type="PANTHER" id="PTHR30468">
    <property type="entry name" value="ALPHA-KETOGLUTARATE-DEPENDENT SULFONATE DIOXYGENASE"/>
    <property type="match status" value="1"/>
</dbReference>
<dbReference type="SUPFAM" id="SSF51197">
    <property type="entry name" value="Clavaminate synthase-like"/>
    <property type="match status" value="1"/>
</dbReference>
<dbReference type="GO" id="GO:0016706">
    <property type="term" value="F:2-oxoglutarate-dependent dioxygenase activity"/>
    <property type="evidence" value="ECO:0007669"/>
    <property type="project" value="TreeGrafter"/>
</dbReference>
<dbReference type="Proteomes" id="UP000700596">
    <property type="component" value="Unassembled WGS sequence"/>
</dbReference>
<keyword evidence="4" id="KW-0223">Dioxygenase</keyword>
<dbReference type="Gene3D" id="3.60.130.10">
    <property type="entry name" value="Clavaminate synthase-like"/>
    <property type="match status" value="1"/>
</dbReference>
<evidence type="ECO:0000313" key="9">
    <source>
        <dbReference type="EMBL" id="KAH7132392.1"/>
    </source>
</evidence>
<reference evidence="9" key="1">
    <citation type="journal article" date="2021" name="Nat. Commun.">
        <title>Genetic determinants of endophytism in the Arabidopsis root mycobiome.</title>
        <authorList>
            <person name="Mesny F."/>
            <person name="Miyauchi S."/>
            <person name="Thiergart T."/>
            <person name="Pickel B."/>
            <person name="Atanasova L."/>
            <person name="Karlsson M."/>
            <person name="Huettel B."/>
            <person name="Barry K.W."/>
            <person name="Haridas S."/>
            <person name="Chen C."/>
            <person name="Bauer D."/>
            <person name="Andreopoulos W."/>
            <person name="Pangilinan J."/>
            <person name="LaButti K."/>
            <person name="Riley R."/>
            <person name="Lipzen A."/>
            <person name="Clum A."/>
            <person name="Drula E."/>
            <person name="Henrissat B."/>
            <person name="Kohler A."/>
            <person name="Grigoriev I.V."/>
            <person name="Martin F.M."/>
            <person name="Hacquard S."/>
        </authorList>
    </citation>
    <scope>NUCLEOTIDE SEQUENCE</scope>
    <source>
        <strain evidence="9">MPI-CAGE-CH-0243</strain>
    </source>
</reference>
<evidence type="ECO:0000256" key="7">
    <source>
        <dbReference type="SAM" id="MobiDB-lite"/>
    </source>
</evidence>
<comment type="caution">
    <text evidence="9">The sequence shown here is derived from an EMBL/GenBank/DDBJ whole genome shotgun (WGS) entry which is preliminary data.</text>
</comment>
<evidence type="ECO:0000256" key="4">
    <source>
        <dbReference type="ARBA" id="ARBA00022964"/>
    </source>
</evidence>
<proteinExistence type="inferred from homology"/>
<keyword evidence="5" id="KW-0560">Oxidoreductase</keyword>
<evidence type="ECO:0000256" key="2">
    <source>
        <dbReference type="ARBA" id="ARBA00005896"/>
    </source>
</evidence>
<evidence type="ECO:0000256" key="5">
    <source>
        <dbReference type="ARBA" id="ARBA00023002"/>
    </source>
</evidence>
<dbReference type="FunFam" id="3.60.130.10:FF:000005">
    <property type="entry name" value="TfdA family taurine dioxygenase"/>
    <property type="match status" value="1"/>
</dbReference>
<protein>
    <recommendedName>
        <fullName evidence="8">TauD/TfdA-like domain-containing protein</fullName>
    </recommendedName>
</protein>
<dbReference type="Pfam" id="PF02668">
    <property type="entry name" value="TauD"/>
    <property type="match status" value="1"/>
</dbReference>